<name>A0A239L5F7_9BURK</name>
<feature type="chain" id="PRO_5012218595" description="Beta-barrel assembly machine subunit BamE" evidence="2">
    <location>
        <begin position="22"/>
        <end position="196"/>
    </location>
</feature>
<accession>A0A239L5F7</accession>
<dbReference type="Proteomes" id="UP000198284">
    <property type="component" value="Unassembled WGS sequence"/>
</dbReference>
<proteinExistence type="predicted"/>
<evidence type="ECO:0000256" key="1">
    <source>
        <dbReference type="ARBA" id="ARBA00022729"/>
    </source>
</evidence>
<reference evidence="3 4" key="1">
    <citation type="submission" date="2017-06" db="EMBL/GenBank/DDBJ databases">
        <authorList>
            <person name="Kim H.J."/>
            <person name="Triplett B.A."/>
        </authorList>
    </citation>
    <scope>NUCLEOTIDE SEQUENCE [LARGE SCALE GENOMIC DNA]</scope>
    <source>
        <strain evidence="3 4">U15</strain>
    </source>
</reference>
<dbReference type="RefSeq" id="WP_143131392.1">
    <property type="nucleotide sequence ID" value="NZ_FZOT01000019.1"/>
</dbReference>
<gene>
    <name evidence="3" type="ORF">SAMN06265795_11926</name>
</gene>
<evidence type="ECO:0008006" key="5">
    <source>
        <dbReference type="Google" id="ProtNLM"/>
    </source>
</evidence>
<dbReference type="InterPro" id="IPR037873">
    <property type="entry name" value="BamE-like"/>
</dbReference>
<keyword evidence="1 2" id="KW-0732">Signal</keyword>
<dbReference type="AlphaFoldDB" id="A0A239L5F7"/>
<dbReference type="PROSITE" id="PS51257">
    <property type="entry name" value="PROKAR_LIPOPROTEIN"/>
    <property type="match status" value="1"/>
</dbReference>
<dbReference type="EMBL" id="FZOT01000019">
    <property type="protein sequence ID" value="SNT24919.1"/>
    <property type="molecule type" value="Genomic_DNA"/>
</dbReference>
<keyword evidence="4" id="KW-1185">Reference proteome</keyword>
<evidence type="ECO:0000313" key="4">
    <source>
        <dbReference type="Proteomes" id="UP000198284"/>
    </source>
</evidence>
<feature type="signal peptide" evidence="2">
    <location>
        <begin position="1"/>
        <end position="21"/>
    </location>
</feature>
<dbReference type="Gene3D" id="3.30.1450.10">
    <property type="match status" value="1"/>
</dbReference>
<evidence type="ECO:0000256" key="2">
    <source>
        <dbReference type="SAM" id="SignalP"/>
    </source>
</evidence>
<dbReference type="OrthoDB" id="9000078at2"/>
<evidence type="ECO:0000313" key="3">
    <source>
        <dbReference type="EMBL" id="SNT24919.1"/>
    </source>
</evidence>
<sequence length="196" mass="21530">MKNALKYIVVSVCSLILAACAGVNFNRPQPGKFQLGRSTQNEIVKEMGDSYKATNMTKNGKAVKAISYGFSAVQGGSDLRMIPVRVQTFFFYNNTLVGQTFISSFDADNTNFDPEKASTLKKGQSTHSDVIALLGEPSGTYIPPMSKALSKKTISYQYTARRTAPFGKIEIERKSLSISFNENDVIEDIELSLSNN</sequence>
<protein>
    <recommendedName>
        <fullName evidence="5">Beta-barrel assembly machine subunit BamE</fullName>
    </recommendedName>
</protein>
<organism evidence="3 4">
    <name type="scientific">Noviherbaspirillum humi</name>
    <dbReference type="NCBI Taxonomy" id="1688639"/>
    <lineage>
        <taxon>Bacteria</taxon>
        <taxon>Pseudomonadati</taxon>
        <taxon>Pseudomonadota</taxon>
        <taxon>Betaproteobacteria</taxon>
        <taxon>Burkholderiales</taxon>
        <taxon>Oxalobacteraceae</taxon>
        <taxon>Noviherbaspirillum</taxon>
    </lineage>
</organism>